<name>A0A069E5J9_9PROT</name>
<dbReference type="PATRIC" id="fig|1280949.3.peg.1223"/>
<proteinExistence type="predicted"/>
<dbReference type="Proteomes" id="UP000027446">
    <property type="component" value="Unassembled WGS sequence"/>
</dbReference>
<accession>A0A069E5J9</accession>
<reference evidence="1 2" key="1">
    <citation type="journal article" date="2014" name="Antonie Van Leeuwenhoek">
        <title>Hyphomonas beringensis sp. nov. and Hyphomonas chukchiensis sp. nov., isolated from surface seawater of the Bering Sea and Chukchi Sea.</title>
        <authorList>
            <person name="Li C."/>
            <person name="Lai Q."/>
            <person name="Li G."/>
            <person name="Dong C."/>
            <person name="Wang J."/>
            <person name="Liao Y."/>
            <person name="Shao Z."/>
        </authorList>
    </citation>
    <scope>NUCLEOTIDE SEQUENCE [LARGE SCALE GENOMIC DNA]</scope>
    <source>
        <strain evidence="1 2">MHS-3</strain>
    </source>
</reference>
<dbReference type="EMBL" id="ARYH01000001">
    <property type="protein sequence ID" value="KCZ85214.1"/>
    <property type="molecule type" value="Genomic_DNA"/>
</dbReference>
<sequence>MFKYLNKLSCALYLGAIFCLPSVAGENILLFGGLSYIDDETTPVMAAMLADDARGPLLEEGDAIIDFSFDAVGQVNGSGGLPNISNRGIVHNEDQAWTIATDLGATRAAGQLIPALQLYSEHVFGLLALANYEDVVVQTLTYSDPRTGERKAAKKRTYIVGVSALILDLDPETSYRRILMSSSDLGRFELDLPEHVDPTEAQKVAAYRMAYQNAISGALYKLRKAGDLDADRMEGRLNNMVTGFSMKEAAPAELMNYDLARMPTGSQYRQNMCTIPDGCTSAICRKRAAMLMHAFTSSLSEAGLPVLPPITAEYAGDITAGIELNLSLFGDASRLLGDSQSIRIDPADAATKWVVTWRGSRAEDRPNERYPDLFTNRTFTTMIGYVKGKTGFDGCTDVYDLQRDPPDADVDANSLGCAVETIINSQGEPGRGAERDFYTLSALDHVLKIGGQLTNERSSRNIECKPFAGADQYALR</sequence>
<dbReference type="STRING" id="1280949.HAD_06015"/>
<keyword evidence="2" id="KW-1185">Reference proteome</keyword>
<comment type="caution">
    <text evidence="1">The sequence shown here is derived from an EMBL/GenBank/DDBJ whole genome shotgun (WGS) entry which is preliminary data.</text>
</comment>
<gene>
    <name evidence="1" type="ORF">HAD_06015</name>
</gene>
<dbReference type="AlphaFoldDB" id="A0A069E5J9"/>
<evidence type="ECO:0000313" key="1">
    <source>
        <dbReference type="EMBL" id="KCZ85214.1"/>
    </source>
</evidence>
<evidence type="ECO:0000313" key="2">
    <source>
        <dbReference type="Proteomes" id="UP000027446"/>
    </source>
</evidence>
<organism evidence="1 2">
    <name type="scientific">Hyphomonas adhaerens MHS-3</name>
    <dbReference type="NCBI Taxonomy" id="1280949"/>
    <lineage>
        <taxon>Bacteria</taxon>
        <taxon>Pseudomonadati</taxon>
        <taxon>Pseudomonadota</taxon>
        <taxon>Alphaproteobacteria</taxon>
        <taxon>Hyphomonadales</taxon>
        <taxon>Hyphomonadaceae</taxon>
        <taxon>Hyphomonas</taxon>
    </lineage>
</organism>
<protein>
    <submittedName>
        <fullName evidence="1">Uncharacterized protein</fullName>
    </submittedName>
</protein>